<dbReference type="CDD" id="cd00067">
    <property type="entry name" value="GAL4"/>
    <property type="match status" value="1"/>
</dbReference>
<evidence type="ECO:0000256" key="3">
    <source>
        <dbReference type="ARBA" id="ARBA00023163"/>
    </source>
</evidence>
<keyword evidence="2" id="KW-0238">DNA-binding</keyword>
<dbReference type="InterPro" id="IPR050675">
    <property type="entry name" value="OAF3"/>
</dbReference>
<protein>
    <recommendedName>
        <fullName evidence="6">Zn(2)-C6 fungal-type domain-containing protein</fullName>
    </recommendedName>
</protein>
<dbReference type="RefSeq" id="XP_070890194.1">
    <property type="nucleotide sequence ID" value="XM_071028193.1"/>
</dbReference>
<dbReference type="InterPro" id="IPR001138">
    <property type="entry name" value="Zn2Cys6_DnaBD"/>
</dbReference>
<dbReference type="GeneID" id="98143265"/>
<dbReference type="EMBL" id="JBFXLQ010000004">
    <property type="protein sequence ID" value="KAL2871215.1"/>
    <property type="molecule type" value="Genomic_DNA"/>
</dbReference>
<organism evidence="7 8">
    <name type="scientific">Aspergillus lucknowensis</name>
    <dbReference type="NCBI Taxonomy" id="176173"/>
    <lineage>
        <taxon>Eukaryota</taxon>
        <taxon>Fungi</taxon>
        <taxon>Dikarya</taxon>
        <taxon>Ascomycota</taxon>
        <taxon>Pezizomycotina</taxon>
        <taxon>Eurotiomycetes</taxon>
        <taxon>Eurotiomycetidae</taxon>
        <taxon>Eurotiales</taxon>
        <taxon>Aspergillaceae</taxon>
        <taxon>Aspergillus</taxon>
        <taxon>Aspergillus subgen. Nidulantes</taxon>
    </lineage>
</organism>
<comment type="caution">
    <text evidence="7">The sequence shown here is derived from an EMBL/GenBank/DDBJ whole genome shotgun (WGS) entry which is preliminary data.</text>
</comment>
<proteinExistence type="predicted"/>
<evidence type="ECO:0000313" key="8">
    <source>
        <dbReference type="Proteomes" id="UP001610432"/>
    </source>
</evidence>
<accession>A0ABR4M3P2</accession>
<dbReference type="InterPro" id="IPR036864">
    <property type="entry name" value="Zn2-C6_fun-type_DNA-bd_sf"/>
</dbReference>
<sequence>MPSTSTSPSTRRGPEADLEDAPSSKRRRVPLACRSCRERKVRCDGKRPNCSTCQRRGHPEEPCEYMVITETAKYQTERA</sequence>
<dbReference type="Gene3D" id="4.10.240.10">
    <property type="entry name" value="Zn(2)-C6 fungal-type DNA-binding domain"/>
    <property type="match status" value="1"/>
</dbReference>
<dbReference type="SUPFAM" id="SSF57701">
    <property type="entry name" value="Zn2/Cys6 DNA-binding domain"/>
    <property type="match status" value="1"/>
</dbReference>
<dbReference type="PANTHER" id="PTHR31069:SF32">
    <property type="entry name" value="ARGININE METABOLISM REGULATION PROTEIN II"/>
    <property type="match status" value="1"/>
</dbReference>
<dbReference type="Proteomes" id="UP001610432">
    <property type="component" value="Unassembled WGS sequence"/>
</dbReference>
<evidence type="ECO:0000259" key="6">
    <source>
        <dbReference type="PROSITE" id="PS50048"/>
    </source>
</evidence>
<keyword evidence="8" id="KW-1185">Reference proteome</keyword>
<name>A0ABR4M3P2_9EURO</name>
<feature type="domain" description="Zn(2)-C6 fungal-type" evidence="6">
    <location>
        <begin position="32"/>
        <end position="65"/>
    </location>
</feature>
<dbReference type="Pfam" id="PF00172">
    <property type="entry name" value="Zn_clus"/>
    <property type="match status" value="1"/>
</dbReference>
<keyword evidence="4" id="KW-0539">Nucleus</keyword>
<gene>
    <name evidence="7" type="ORF">BJX67DRAFT_343811</name>
</gene>
<dbReference type="SMART" id="SM00066">
    <property type="entry name" value="GAL4"/>
    <property type="match status" value="1"/>
</dbReference>
<dbReference type="PANTHER" id="PTHR31069">
    <property type="entry name" value="OLEATE-ACTIVATED TRANSCRIPTION FACTOR 1-RELATED"/>
    <property type="match status" value="1"/>
</dbReference>
<evidence type="ECO:0000256" key="4">
    <source>
        <dbReference type="ARBA" id="ARBA00023242"/>
    </source>
</evidence>
<dbReference type="PROSITE" id="PS50048">
    <property type="entry name" value="ZN2_CY6_FUNGAL_2"/>
    <property type="match status" value="1"/>
</dbReference>
<evidence type="ECO:0000256" key="5">
    <source>
        <dbReference type="SAM" id="MobiDB-lite"/>
    </source>
</evidence>
<reference evidence="7 8" key="1">
    <citation type="submission" date="2024-07" db="EMBL/GenBank/DDBJ databases">
        <title>Section-level genome sequencing and comparative genomics of Aspergillus sections Usti and Cavernicolus.</title>
        <authorList>
            <consortium name="Lawrence Berkeley National Laboratory"/>
            <person name="Nybo J.L."/>
            <person name="Vesth T.C."/>
            <person name="Theobald S."/>
            <person name="Frisvad J.C."/>
            <person name="Larsen T.O."/>
            <person name="Kjaerboelling I."/>
            <person name="Rothschild-Mancinelli K."/>
            <person name="Lyhne E.K."/>
            <person name="Kogle M.E."/>
            <person name="Barry K."/>
            <person name="Clum A."/>
            <person name="Na H."/>
            <person name="Ledsgaard L."/>
            <person name="Lin J."/>
            <person name="Lipzen A."/>
            <person name="Kuo A."/>
            <person name="Riley R."/>
            <person name="Mondo S."/>
            <person name="Labutti K."/>
            <person name="Haridas S."/>
            <person name="Pangalinan J."/>
            <person name="Salamov A.A."/>
            <person name="Simmons B.A."/>
            <person name="Magnuson J.K."/>
            <person name="Chen J."/>
            <person name="Drula E."/>
            <person name="Henrissat B."/>
            <person name="Wiebenga A."/>
            <person name="Lubbers R.J."/>
            <person name="Gomes A.C."/>
            <person name="Macurrencykelacurrency M.R."/>
            <person name="Stajich J."/>
            <person name="Grigoriev I.V."/>
            <person name="Mortensen U.H."/>
            <person name="De Vries R.P."/>
            <person name="Baker S.E."/>
            <person name="Andersen M.R."/>
        </authorList>
    </citation>
    <scope>NUCLEOTIDE SEQUENCE [LARGE SCALE GENOMIC DNA]</scope>
    <source>
        <strain evidence="7 8">CBS 449.75</strain>
    </source>
</reference>
<feature type="region of interest" description="Disordered" evidence="5">
    <location>
        <begin position="1"/>
        <end position="27"/>
    </location>
</feature>
<keyword evidence="1" id="KW-0805">Transcription regulation</keyword>
<evidence type="ECO:0000256" key="1">
    <source>
        <dbReference type="ARBA" id="ARBA00023015"/>
    </source>
</evidence>
<keyword evidence="3" id="KW-0804">Transcription</keyword>
<feature type="compositionally biased region" description="Low complexity" evidence="5">
    <location>
        <begin position="1"/>
        <end position="10"/>
    </location>
</feature>
<evidence type="ECO:0000256" key="2">
    <source>
        <dbReference type="ARBA" id="ARBA00023125"/>
    </source>
</evidence>
<evidence type="ECO:0000313" key="7">
    <source>
        <dbReference type="EMBL" id="KAL2871215.1"/>
    </source>
</evidence>